<accession>A0AA35VMB2</accession>
<dbReference type="InterPro" id="IPR013187">
    <property type="entry name" value="F-box-assoc_dom_typ3"/>
</dbReference>
<dbReference type="AlphaFoldDB" id="A0AA35VMB2"/>
<evidence type="ECO:0000313" key="3">
    <source>
        <dbReference type="Proteomes" id="UP001177003"/>
    </source>
</evidence>
<keyword evidence="3" id="KW-1185">Reference proteome</keyword>
<name>A0AA35VMB2_LACSI</name>
<gene>
    <name evidence="2" type="ORF">LSALG_LOCUS11835</name>
</gene>
<evidence type="ECO:0000259" key="1">
    <source>
        <dbReference type="Pfam" id="PF08268"/>
    </source>
</evidence>
<dbReference type="InterPro" id="IPR050796">
    <property type="entry name" value="SCF_F-box_component"/>
</dbReference>
<proteinExistence type="predicted"/>
<dbReference type="EMBL" id="OX465078">
    <property type="protein sequence ID" value="CAI9271568.1"/>
    <property type="molecule type" value="Genomic_DNA"/>
</dbReference>
<organism evidence="2 3">
    <name type="scientific">Lactuca saligna</name>
    <name type="common">Willowleaf lettuce</name>
    <dbReference type="NCBI Taxonomy" id="75948"/>
    <lineage>
        <taxon>Eukaryota</taxon>
        <taxon>Viridiplantae</taxon>
        <taxon>Streptophyta</taxon>
        <taxon>Embryophyta</taxon>
        <taxon>Tracheophyta</taxon>
        <taxon>Spermatophyta</taxon>
        <taxon>Magnoliopsida</taxon>
        <taxon>eudicotyledons</taxon>
        <taxon>Gunneridae</taxon>
        <taxon>Pentapetalae</taxon>
        <taxon>asterids</taxon>
        <taxon>campanulids</taxon>
        <taxon>Asterales</taxon>
        <taxon>Asteraceae</taxon>
        <taxon>Cichorioideae</taxon>
        <taxon>Cichorieae</taxon>
        <taxon>Lactucinae</taxon>
        <taxon>Lactuca</taxon>
    </lineage>
</organism>
<protein>
    <recommendedName>
        <fullName evidence="1">F-box associated beta-propeller type 3 domain-containing protein</fullName>
    </recommendedName>
</protein>
<dbReference type="NCBIfam" id="TIGR01640">
    <property type="entry name" value="F_box_assoc_1"/>
    <property type="match status" value="1"/>
</dbReference>
<dbReference type="Proteomes" id="UP001177003">
    <property type="component" value="Chromosome 2"/>
</dbReference>
<dbReference type="Pfam" id="PF08268">
    <property type="entry name" value="FBA_3"/>
    <property type="match status" value="1"/>
</dbReference>
<feature type="domain" description="F-box associated beta-propeller type 3" evidence="1">
    <location>
        <begin position="36"/>
        <end position="326"/>
    </location>
</feature>
<sequence>MAELAELPLEVIDEILSRMPLIGYISCRPNQPSILSFFHINELKEHTPETNSVMEFGCQNLLMVLGSCNGLLYLSQNHGNDMINDMTTLVVIDPLRKERYELPPIDIMLGEYFQESCGLCFDDSTNTFKMVCVVVRNHATWQMKLADVRKNLRTMVHVLGTNSWIEIPQVPDYPITGEGVFSHGYVYWLAACVDESPNNDPRKVIWFNVKKEEFGWIDLPKETQTQDESFISHRLVDLHGELGYEYMSNNIEVWVLKKKEWVIYCRVDQKPPFPHQEIMVLGQWNKKGDLLMTNNPWEKNLPKRLFVYGQESGETHEVKLVGWENGWEGDIRMYQSSRFSIHG</sequence>
<reference evidence="2" key="1">
    <citation type="submission" date="2023-04" db="EMBL/GenBank/DDBJ databases">
        <authorList>
            <person name="Vijverberg K."/>
            <person name="Xiong W."/>
            <person name="Schranz E."/>
        </authorList>
    </citation>
    <scope>NUCLEOTIDE SEQUENCE</scope>
</reference>
<dbReference type="PANTHER" id="PTHR31672">
    <property type="entry name" value="BNACNNG10540D PROTEIN"/>
    <property type="match status" value="1"/>
</dbReference>
<dbReference type="PANTHER" id="PTHR31672:SF13">
    <property type="entry name" value="F-BOX PROTEIN CPR30-LIKE"/>
    <property type="match status" value="1"/>
</dbReference>
<dbReference type="InterPro" id="IPR017451">
    <property type="entry name" value="F-box-assoc_interact_dom"/>
</dbReference>
<evidence type="ECO:0000313" key="2">
    <source>
        <dbReference type="EMBL" id="CAI9271568.1"/>
    </source>
</evidence>